<dbReference type="InterPro" id="IPR036249">
    <property type="entry name" value="Thioredoxin-like_sf"/>
</dbReference>
<dbReference type="Pfam" id="PF00085">
    <property type="entry name" value="Thioredoxin"/>
    <property type="match status" value="1"/>
</dbReference>
<dbReference type="PROSITE" id="PS00194">
    <property type="entry name" value="THIOREDOXIN_1"/>
    <property type="match status" value="1"/>
</dbReference>
<evidence type="ECO:0000256" key="2">
    <source>
        <dbReference type="ARBA" id="ARBA00022729"/>
    </source>
</evidence>
<evidence type="ECO:0000313" key="6">
    <source>
        <dbReference type="Proteomes" id="UP000751190"/>
    </source>
</evidence>
<dbReference type="GO" id="GO:0006457">
    <property type="term" value="P:protein folding"/>
    <property type="evidence" value="ECO:0007669"/>
    <property type="project" value="TreeGrafter"/>
</dbReference>
<feature type="chain" id="PRO_5035293369" description="Thioredoxin domain-containing protein" evidence="3">
    <location>
        <begin position="19"/>
        <end position="192"/>
    </location>
</feature>
<sequence length="192" mass="20738">MLLRSLLLSALVAACAHGAAVELTIDNYATVTAGKNAFVKFFAPWCGHCKAMKPAWDELGSEFEGSSSVVIGDVDCTSDGGKALCEEHEVRGYPTVKYFSGETGEKGEKYSGARDKESLVKFTQETLSAKCALEDMAACSDKEIGYIAKMKGDKAEAAKQLERLKGMKGNSMAPDLKKWLNQRIAILEQIVA</sequence>
<comment type="caution">
    <text evidence="5">The sequence shown here is derived from an EMBL/GenBank/DDBJ whole genome shotgun (WGS) entry which is preliminary data.</text>
</comment>
<dbReference type="AlphaFoldDB" id="A0A8J5X5L3"/>
<dbReference type="InterPro" id="IPR013766">
    <property type="entry name" value="Thioredoxin_domain"/>
</dbReference>
<evidence type="ECO:0000259" key="4">
    <source>
        <dbReference type="PROSITE" id="PS51352"/>
    </source>
</evidence>
<proteinExistence type="inferred from homology"/>
<dbReference type="PANTHER" id="PTHR45672">
    <property type="entry name" value="PROTEIN DISULFIDE-ISOMERASE C17H9.14C-RELATED"/>
    <property type="match status" value="1"/>
</dbReference>
<keyword evidence="6" id="KW-1185">Reference proteome</keyword>
<organism evidence="5 6">
    <name type="scientific">Diacronema lutheri</name>
    <name type="common">Unicellular marine alga</name>
    <name type="synonym">Monochrysis lutheri</name>
    <dbReference type="NCBI Taxonomy" id="2081491"/>
    <lineage>
        <taxon>Eukaryota</taxon>
        <taxon>Haptista</taxon>
        <taxon>Haptophyta</taxon>
        <taxon>Pavlovophyceae</taxon>
        <taxon>Pavlovales</taxon>
        <taxon>Pavlovaceae</taxon>
        <taxon>Diacronema</taxon>
    </lineage>
</organism>
<evidence type="ECO:0000313" key="5">
    <source>
        <dbReference type="EMBL" id="KAG8458911.1"/>
    </source>
</evidence>
<protein>
    <recommendedName>
        <fullName evidence="4">Thioredoxin domain-containing protein</fullName>
    </recommendedName>
</protein>
<dbReference type="SUPFAM" id="SSF52833">
    <property type="entry name" value="Thioredoxin-like"/>
    <property type="match status" value="1"/>
</dbReference>
<feature type="domain" description="Thioredoxin" evidence="4">
    <location>
        <begin position="2"/>
        <end position="128"/>
    </location>
</feature>
<dbReference type="PROSITE" id="PS51352">
    <property type="entry name" value="THIOREDOXIN_2"/>
    <property type="match status" value="1"/>
</dbReference>
<feature type="signal peptide" evidence="3">
    <location>
        <begin position="1"/>
        <end position="18"/>
    </location>
</feature>
<dbReference type="PROSITE" id="PS51257">
    <property type="entry name" value="PROKAR_LIPOPROTEIN"/>
    <property type="match status" value="1"/>
</dbReference>
<evidence type="ECO:0000256" key="1">
    <source>
        <dbReference type="ARBA" id="ARBA00006347"/>
    </source>
</evidence>
<dbReference type="GO" id="GO:0003756">
    <property type="term" value="F:protein disulfide isomerase activity"/>
    <property type="evidence" value="ECO:0007669"/>
    <property type="project" value="TreeGrafter"/>
</dbReference>
<comment type="similarity">
    <text evidence="1">Belongs to the protein disulfide isomerase family.</text>
</comment>
<dbReference type="GO" id="GO:0005783">
    <property type="term" value="C:endoplasmic reticulum"/>
    <property type="evidence" value="ECO:0007669"/>
    <property type="project" value="TreeGrafter"/>
</dbReference>
<dbReference type="InterPro" id="IPR017937">
    <property type="entry name" value="Thioredoxin_CS"/>
</dbReference>
<accession>A0A8J5X5L3</accession>
<dbReference type="PANTHER" id="PTHR45672:SF3">
    <property type="entry name" value="THIOREDOXIN DOMAIN-CONTAINING PROTEIN 5"/>
    <property type="match status" value="1"/>
</dbReference>
<dbReference type="EMBL" id="JAGTXO010000046">
    <property type="protein sequence ID" value="KAG8458911.1"/>
    <property type="molecule type" value="Genomic_DNA"/>
</dbReference>
<name>A0A8J5X5L3_DIALT</name>
<dbReference type="OMA" id="FIVTESK"/>
<evidence type="ECO:0000256" key="3">
    <source>
        <dbReference type="SAM" id="SignalP"/>
    </source>
</evidence>
<dbReference type="Proteomes" id="UP000751190">
    <property type="component" value="Unassembled WGS sequence"/>
</dbReference>
<keyword evidence="2 3" id="KW-0732">Signal</keyword>
<dbReference type="OrthoDB" id="72053at2759"/>
<dbReference type="InterPro" id="IPR051063">
    <property type="entry name" value="PDI"/>
</dbReference>
<dbReference type="Gene3D" id="3.40.30.10">
    <property type="entry name" value="Glutaredoxin"/>
    <property type="match status" value="1"/>
</dbReference>
<dbReference type="PRINTS" id="PR00421">
    <property type="entry name" value="THIOREDOXIN"/>
</dbReference>
<reference evidence="5" key="1">
    <citation type="submission" date="2021-05" db="EMBL/GenBank/DDBJ databases">
        <title>The genome of the haptophyte Pavlova lutheri (Diacronema luteri, Pavlovales) - a model for lipid biosynthesis in eukaryotic algae.</title>
        <authorList>
            <person name="Hulatt C.J."/>
            <person name="Posewitz M.C."/>
        </authorList>
    </citation>
    <scope>NUCLEOTIDE SEQUENCE</scope>
    <source>
        <strain evidence="5">NIVA-4/92</strain>
    </source>
</reference>
<gene>
    <name evidence="5" type="ORF">KFE25_004245</name>
</gene>